<dbReference type="PANTHER" id="PTHR33169:SF13">
    <property type="entry name" value="PADR-FAMILY TRANSCRIPTIONAL REGULATOR"/>
    <property type="match status" value="1"/>
</dbReference>
<dbReference type="InterPro" id="IPR036390">
    <property type="entry name" value="WH_DNA-bd_sf"/>
</dbReference>
<proteinExistence type="predicted"/>
<accession>A0ABQ3UXH8</accession>
<feature type="domain" description="Transcription regulator PadR N-terminal" evidence="1">
    <location>
        <begin position="21"/>
        <end position="89"/>
    </location>
</feature>
<dbReference type="Gene3D" id="1.10.10.10">
    <property type="entry name" value="Winged helix-like DNA-binding domain superfamily/Winged helix DNA-binding domain"/>
    <property type="match status" value="1"/>
</dbReference>
<dbReference type="InterPro" id="IPR005149">
    <property type="entry name" value="Tscrpt_reg_PadR_N"/>
</dbReference>
<keyword evidence="3" id="KW-1185">Reference proteome</keyword>
<dbReference type="InterPro" id="IPR052509">
    <property type="entry name" value="Metal_resp_DNA-bind_regulator"/>
</dbReference>
<protein>
    <submittedName>
        <fullName evidence="2">PadR family transcriptional regulator</fullName>
    </submittedName>
</protein>
<dbReference type="SUPFAM" id="SSF46785">
    <property type="entry name" value="Winged helix' DNA-binding domain"/>
    <property type="match status" value="1"/>
</dbReference>
<dbReference type="PANTHER" id="PTHR33169">
    <property type="entry name" value="PADR-FAMILY TRANSCRIPTIONAL REGULATOR"/>
    <property type="match status" value="1"/>
</dbReference>
<evidence type="ECO:0000313" key="3">
    <source>
        <dbReference type="Proteomes" id="UP000654345"/>
    </source>
</evidence>
<reference evidence="2 3" key="1">
    <citation type="journal article" date="2021" name="Int. J. Syst. Evol. Microbiol.">
        <title>Reticulibacter mediterranei gen. nov., sp. nov., within the new family Reticulibacteraceae fam. nov., and Ktedonospora formicarum gen. nov., sp. nov., Ktedonobacter robiniae sp. nov., Dictyobacter formicarum sp. nov. and Dictyobacter arantiisoli sp. nov., belonging to the class Ktedonobacteria.</title>
        <authorList>
            <person name="Yabe S."/>
            <person name="Zheng Y."/>
            <person name="Wang C.M."/>
            <person name="Sakai Y."/>
            <person name="Abe K."/>
            <person name="Yokota A."/>
            <person name="Donadio S."/>
            <person name="Cavaletti L."/>
            <person name="Monciardini P."/>
        </authorList>
    </citation>
    <scope>NUCLEOTIDE SEQUENCE [LARGE SCALE GENOMIC DNA]</scope>
    <source>
        <strain evidence="2 3">SOSP1-30</strain>
    </source>
</reference>
<evidence type="ECO:0000259" key="1">
    <source>
        <dbReference type="Pfam" id="PF03551"/>
    </source>
</evidence>
<dbReference type="Pfam" id="PF03551">
    <property type="entry name" value="PadR"/>
    <property type="match status" value="1"/>
</dbReference>
<sequence>MRITRNSMSDLGRFSDPSLLILSSLASGPKHGYAMIQDIEQFCGTHLEVGTLYGALARLEKQGWIEALELEERRRPYRITQLGATVLREQLSTMKQVVSTGLQRLATS</sequence>
<dbReference type="RefSeq" id="WP_201373778.1">
    <property type="nucleotide sequence ID" value="NZ_BNJG01000002.1"/>
</dbReference>
<dbReference type="InterPro" id="IPR036388">
    <property type="entry name" value="WH-like_DNA-bd_sf"/>
</dbReference>
<comment type="caution">
    <text evidence="2">The sequence shown here is derived from an EMBL/GenBank/DDBJ whole genome shotgun (WGS) entry which is preliminary data.</text>
</comment>
<gene>
    <name evidence="2" type="ORF">KSB_58420</name>
</gene>
<organism evidence="2 3">
    <name type="scientific">Ktedonobacter robiniae</name>
    <dbReference type="NCBI Taxonomy" id="2778365"/>
    <lineage>
        <taxon>Bacteria</taxon>
        <taxon>Bacillati</taxon>
        <taxon>Chloroflexota</taxon>
        <taxon>Ktedonobacteria</taxon>
        <taxon>Ktedonobacterales</taxon>
        <taxon>Ktedonobacteraceae</taxon>
        <taxon>Ktedonobacter</taxon>
    </lineage>
</organism>
<dbReference type="EMBL" id="BNJG01000002">
    <property type="protein sequence ID" value="GHO57367.1"/>
    <property type="molecule type" value="Genomic_DNA"/>
</dbReference>
<evidence type="ECO:0000313" key="2">
    <source>
        <dbReference type="EMBL" id="GHO57367.1"/>
    </source>
</evidence>
<dbReference type="Proteomes" id="UP000654345">
    <property type="component" value="Unassembled WGS sequence"/>
</dbReference>
<name>A0ABQ3UXH8_9CHLR</name>